<name>A0A8H6ZWJ4_PLEOS</name>
<dbReference type="EMBL" id="JACETU010000006">
    <property type="protein sequence ID" value="KAF7426460.1"/>
    <property type="molecule type" value="Genomic_DNA"/>
</dbReference>
<evidence type="ECO:0000259" key="3">
    <source>
        <dbReference type="Pfam" id="PF18803"/>
    </source>
</evidence>
<reference evidence="4" key="1">
    <citation type="submission" date="2019-07" db="EMBL/GenBank/DDBJ databases">
        <authorList>
            <person name="Palmer J.M."/>
        </authorList>
    </citation>
    <scope>NUCLEOTIDE SEQUENCE</scope>
    <source>
        <strain evidence="4">PC9</strain>
    </source>
</reference>
<dbReference type="PANTHER" id="PTHR33104">
    <property type="entry name" value="SI:DKEY-29D5.2"/>
    <property type="match status" value="1"/>
</dbReference>
<dbReference type="Proteomes" id="UP000623687">
    <property type="component" value="Unassembled WGS sequence"/>
</dbReference>
<accession>A0A8H6ZWJ4</accession>
<dbReference type="VEuPathDB" id="FungiDB:PC9H_008829"/>
<gene>
    <name evidence="4" type="ORF">PC9H_008829</name>
</gene>
<dbReference type="GeneID" id="59378647"/>
<dbReference type="Pfam" id="PF18803">
    <property type="entry name" value="CxC2"/>
    <property type="match status" value="1"/>
</dbReference>
<evidence type="ECO:0000313" key="4">
    <source>
        <dbReference type="EMBL" id="KAF7426460.1"/>
    </source>
</evidence>
<keyword evidence="5" id="KW-1185">Reference proteome</keyword>
<dbReference type="AlphaFoldDB" id="A0A8H6ZWJ4"/>
<evidence type="ECO:0000313" key="5">
    <source>
        <dbReference type="Proteomes" id="UP000623687"/>
    </source>
</evidence>
<dbReference type="InterPro" id="IPR041457">
    <property type="entry name" value="CxC2_KDZ-assoc"/>
</dbReference>
<organism evidence="4 5">
    <name type="scientific">Pleurotus ostreatus</name>
    <name type="common">Oyster mushroom</name>
    <name type="synonym">White-rot fungus</name>
    <dbReference type="NCBI Taxonomy" id="5322"/>
    <lineage>
        <taxon>Eukaryota</taxon>
        <taxon>Fungi</taxon>
        <taxon>Dikarya</taxon>
        <taxon>Basidiomycota</taxon>
        <taxon>Agaricomycotina</taxon>
        <taxon>Agaricomycetes</taxon>
        <taxon>Agaricomycetidae</taxon>
        <taxon>Agaricales</taxon>
        <taxon>Pleurotineae</taxon>
        <taxon>Pleurotaceae</taxon>
        <taxon>Pleurotus</taxon>
    </lineage>
</organism>
<keyword evidence="1" id="KW-0175">Coiled coil</keyword>
<feature type="compositionally biased region" description="Low complexity" evidence="2">
    <location>
        <begin position="987"/>
        <end position="997"/>
    </location>
</feature>
<feature type="compositionally biased region" description="Basic and acidic residues" evidence="2">
    <location>
        <begin position="1011"/>
        <end position="1027"/>
    </location>
</feature>
<protein>
    <recommendedName>
        <fullName evidence="3">CxC2-like cysteine cluster KDZ transposase-associated domain-containing protein</fullName>
    </recommendedName>
</protein>
<evidence type="ECO:0000256" key="1">
    <source>
        <dbReference type="SAM" id="Coils"/>
    </source>
</evidence>
<feature type="coiled-coil region" evidence="1">
    <location>
        <begin position="762"/>
        <end position="789"/>
    </location>
</feature>
<dbReference type="OrthoDB" id="3261436at2759"/>
<dbReference type="RefSeq" id="XP_036629764.1">
    <property type="nucleotide sequence ID" value="XM_036778336.1"/>
</dbReference>
<dbReference type="InterPro" id="IPR040521">
    <property type="entry name" value="KDZ"/>
</dbReference>
<comment type="caution">
    <text evidence="4">The sequence shown here is derived from an EMBL/GenBank/DDBJ whole genome shotgun (WGS) entry which is preliminary data.</text>
</comment>
<evidence type="ECO:0000256" key="2">
    <source>
        <dbReference type="SAM" id="MobiDB-lite"/>
    </source>
</evidence>
<proteinExistence type="predicted"/>
<sequence>MARKNASAKRAGTQTHYVSRYNARVVENFRARQFEVRSSGEVVTSSKIIRTTAQSLPPPTPMELFEDFPPIHALDDQVFGPVDRERLDLPALGNMFSLDQAYLAHLADMDTDDVAVSRARKPSDQPLFTFLAVRETYLSELHGAKNALIRAFTAFNALLSCIGARHYTASNVHSVSLDYCGCETAKLPIIQLLRHRLFPATSVAPRSAATFAALDHFHMLSLEGKLSAFEFWRALARTTDKTEIEPPPDRYEPFMRMMREWRHLHFLKRGGRMSDPEGPAGTAQGELALKCPACPHPEINLPPDWEKAPPQTSDRADPGLGRGWSYFVEEGSYQDYLKTCKEPVQKSTCNAHKAVNDADKRDVKGLAVSGLGTIECIRHDFKRAHSSGDLKKGERYSVMDYLFFSSIANIPHKRLVVSYDIACQWGLHLWSRMADMPERLRLAPSSEREVTFLVPKFHLPAHITACQASFSFNYTRGVGRTDGEAPERGWDFLNPAAGQTKEMGPGARRELLEDLMGDRNWKKTVGIGKTLLRRMKTAVPTCREQIDSHHDFEKRLGRRIVEPWRRDVEKWEADPAADNPFSAVVNTVSQNSVRLELNRQEGLLLAKGELELFHEHVTPCVLISMGLDLEDQQRSLAHDTANLGLHATDRQRLMLVQKANIVRNKVNVWIDHQKLYCPSASALRAGESNLPTDPIAAVPMLNLWLPSSIGSRATCPKSLQEIEWQLRHAQAHDALHDIRANLQIRVGVFQQKDRFERGQRAMTRSRSVLARLQDKIDECTERYRVARRALVSLAPILGKGPQDWSNAIRELRDADIRPISAGEMRETEGRRTISWIWLVDGVAATAEQSEVINDSVRLEWCKSRARAMRWSEEVDLLKEEMRRVLQFMEWQASEWEKRAESTESTGSAAGDIQRGAAAYAKRQASIRRSLTAEFRRMWSSVPTLLSFHDPYTTFSAWNVAGESSVPVASATTSATTDATHHDQSAPTDATTLALTDTTTHHDQSAPADDIATDRCDDTSPDRRNDLP</sequence>
<dbReference type="Pfam" id="PF18758">
    <property type="entry name" value="KDZ"/>
    <property type="match status" value="1"/>
</dbReference>
<feature type="domain" description="CxC2-like cysteine cluster KDZ transposase-associated" evidence="3">
    <location>
        <begin position="170"/>
        <end position="242"/>
    </location>
</feature>
<feature type="region of interest" description="Disordered" evidence="2">
    <location>
        <begin position="976"/>
        <end position="1027"/>
    </location>
</feature>
<dbReference type="PANTHER" id="PTHR33104:SF2">
    <property type="entry name" value="CXC3 LIKE CYSTEINE CLUSTER DOMAIN-CONTAINING PROTEIN"/>
    <property type="match status" value="1"/>
</dbReference>